<organism evidence="1 2">
    <name type="scientific">Brevirhabdus pacifica</name>
    <dbReference type="NCBI Taxonomy" id="1267768"/>
    <lineage>
        <taxon>Bacteria</taxon>
        <taxon>Pseudomonadati</taxon>
        <taxon>Pseudomonadota</taxon>
        <taxon>Alphaproteobacteria</taxon>
        <taxon>Rhodobacterales</taxon>
        <taxon>Paracoccaceae</taxon>
        <taxon>Brevirhabdus</taxon>
    </lineage>
</organism>
<dbReference type="AlphaFoldDB" id="A0A1U7DKG7"/>
<sequence length="96" mass="10739">MERLYRGFGCQPIGHQPCLPQQLRKVIQNDLKLSTGLSASDCEKLAFLGMLNNRCSSGLCHCVPQSWDEIGSGGKFNSRQQAVWWKAQEVIQIEAC</sequence>
<name>A0A1U7DKG7_9RHOB</name>
<evidence type="ECO:0000313" key="1">
    <source>
        <dbReference type="EMBL" id="APX90368.1"/>
    </source>
</evidence>
<accession>A0A1U7DKG7</accession>
<protein>
    <submittedName>
        <fullName evidence="1">Uncharacterized protein</fullName>
    </submittedName>
</protein>
<gene>
    <name evidence="1" type="ORF">BV394_12040</name>
</gene>
<dbReference type="Proteomes" id="UP000187266">
    <property type="component" value="Chromosome"/>
</dbReference>
<dbReference type="EMBL" id="CP019124">
    <property type="protein sequence ID" value="APX90368.1"/>
    <property type="molecule type" value="Genomic_DNA"/>
</dbReference>
<proteinExistence type="predicted"/>
<reference evidence="1 2" key="1">
    <citation type="submission" date="2017-01" db="EMBL/GenBank/DDBJ databases">
        <title>Genomic analysis of Xuhuaishuia manganoxidans DY6-4.</title>
        <authorList>
            <person name="Wang X."/>
        </authorList>
    </citation>
    <scope>NUCLEOTIDE SEQUENCE [LARGE SCALE GENOMIC DNA]</scope>
    <source>
        <strain evidence="1 2">DY6-4</strain>
    </source>
</reference>
<evidence type="ECO:0000313" key="2">
    <source>
        <dbReference type="Proteomes" id="UP000187266"/>
    </source>
</evidence>
<keyword evidence="2" id="KW-1185">Reference proteome</keyword>